<evidence type="ECO:0000313" key="2">
    <source>
        <dbReference type="EMBL" id="KZM74590.1"/>
    </source>
</evidence>
<reference evidence="2 3" key="1">
    <citation type="submission" date="2016-04" db="EMBL/GenBank/DDBJ databases">
        <authorList>
            <person name="Evans L.H."/>
            <person name="Alamgir A."/>
            <person name="Owens N."/>
            <person name="Weber N.D."/>
            <person name="Virtaneva K."/>
            <person name="Barbian K."/>
            <person name="Babar A."/>
            <person name="Rosenke K."/>
        </authorList>
    </citation>
    <scope>NUCLEOTIDE SEQUENCE [LARGE SCALE GENOMIC DNA]</scope>
    <source>
        <strain evidence="2 3">IFM 0406</strain>
    </source>
</reference>
<comment type="caution">
    <text evidence="2">The sequence shown here is derived from an EMBL/GenBank/DDBJ whole genome shotgun (WGS) entry which is preliminary data.</text>
</comment>
<feature type="domain" description="IrrE N-terminal-like" evidence="1">
    <location>
        <begin position="47"/>
        <end position="102"/>
    </location>
</feature>
<name>A0A164NPV7_9NOCA</name>
<keyword evidence="3" id="KW-1185">Reference proteome</keyword>
<evidence type="ECO:0000313" key="3">
    <source>
        <dbReference type="Proteomes" id="UP000076512"/>
    </source>
</evidence>
<gene>
    <name evidence="2" type="ORF">AWN90_21140</name>
</gene>
<dbReference type="EMBL" id="LWGR01000004">
    <property type="protein sequence ID" value="KZM74590.1"/>
    <property type="molecule type" value="Genomic_DNA"/>
</dbReference>
<evidence type="ECO:0000259" key="1">
    <source>
        <dbReference type="Pfam" id="PF06114"/>
    </source>
</evidence>
<dbReference type="Pfam" id="PF06114">
    <property type="entry name" value="Peptidase_M78"/>
    <property type="match status" value="1"/>
</dbReference>
<proteinExistence type="predicted"/>
<dbReference type="AlphaFoldDB" id="A0A164NPV7"/>
<sequence length="142" mass="16326">MGIRESLSIRQLVERYSQFTGTSVLLQERLLPVDCFFAITLKLTSPLDAYVITYQQATSRWHQDHGIAHELGHIISGHYDSRSGTCHFDMSAQMEWEAEYCANILGRWTYQLGRALDRTKDLRPMIPVVDASAPLRERLGWL</sequence>
<dbReference type="InterPro" id="IPR010359">
    <property type="entry name" value="IrrE_HExxH"/>
</dbReference>
<dbReference type="Proteomes" id="UP000076512">
    <property type="component" value="Unassembled WGS sequence"/>
</dbReference>
<protein>
    <recommendedName>
        <fullName evidence="1">IrrE N-terminal-like domain-containing protein</fullName>
    </recommendedName>
</protein>
<accession>A0A164NPV7</accession>
<organism evidence="2 3">
    <name type="scientific">Nocardia terpenica</name>
    <dbReference type="NCBI Taxonomy" id="455432"/>
    <lineage>
        <taxon>Bacteria</taxon>
        <taxon>Bacillati</taxon>
        <taxon>Actinomycetota</taxon>
        <taxon>Actinomycetes</taxon>
        <taxon>Mycobacteriales</taxon>
        <taxon>Nocardiaceae</taxon>
        <taxon>Nocardia</taxon>
    </lineage>
</organism>